<evidence type="ECO:0000313" key="8">
    <source>
        <dbReference type="Proteomes" id="UP000244173"/>
    </source>
</evidence>
<dbReference type="InterPro" id="IPR051018">
    <property type="entry name" value="Bacteriophage_GH24"/>
</dbReference>
<dbReference type="GO" id="GO:0003796">
    <property type="term" value="F:lysozyme activity"/>
    <property type="evidence" value="ECO:0007669"/>
    <property type="project" value="UniProtKB-EC"/>
</dbReference>
<dbReference type="STRING" id="1122240.GCA_000620105_00889"/>
<dbReference type="EMBL" id="CP028519">
    <property type="protein sequence ID" value="AVY95739.1"/>
    <property type="molecule type" value="Genomic_DNA"/>
</dbReference>
<dbReference type="InterPro" id="IPR034690">
    <property type="entry name" value="Endolysin_T4_type"/>
</dbReference>
<dbReference type="PANTHER" id="PTHR38107">
    <property type="match status" value="1"/>
</dbReference>
<dbReference type="Gene3D" id="1.10.530.40">
    <property type="match status" value="1"/>
</dbReference>
<dbReference type="SUPFAM" id="SSF53955">
    <property type="entry name" value="Lysozyme-like"/>
    <property type="match status" value="1"/>
</dbReference>
<protein>
    <recommendedName>
        <fullName evidence="6">Lysozyme</fullName>
        <ecNumber evidence="6">3.2.1.17</ecNumber>
    </recommendedName>
</protein>
<reference evidence="7 8" key="1">
    <citation type="submission" date="2018-04" db="EMBL/GenBank/DDBJ databases">
        <title>Denitrifier Microvirgula.</title>
        <authorList>
            <person name="Anderson E."/>
            <person name="Jang J."/>
            <person name="Ishii S."/>
        </authorList>
    </citation>
    <scope>NUCLEOTIDE SEQUENCE [LARGE SCALE GENOMIC DNA]</scope>
    <source>
        <strain evidence="7 8">BE2.4</strain>
    </source>
</reference>
<dbReference type="InterPro" id="IPR023346">
    <property type="entry name" value="Lysozyme-like_dom_sf"/>
</dbReference>
<keyword evidence="5 6" id="KW-0326">Glycosidase</keyword>
<evidence type="ECO:0000256" key="2">
    <source>
        <dbReference type="ARBA" id="ARBA00022529"/>
    </source>
</evidence>
<evidence type="ECO:0000256" key="3">
    <source>
        <dbReference type="ARBA" id="ARBA00022638"/>
    </source>
</evidence>
<comment type="similarity">
    <text evidence="6">Belongs to the glycosyl hydrolase 24 family.</text>
</comment>
<evidence type="ECO:0000313" key="7">
    <source>
        <dbReference type="EMBL" id="AVY95739.1"/>
    </source>
</evidence>
<dbReference type="CDD" id="cd16900">
    <property type="entry name" value="endolysin_R21-like"/>
    <property type="match status" value="1"/>
</dbReference>
<keyword evidence="3 6" id="KW-0081">Bacteriolytic enzyme</keyword>
<dbReference type="Proteomes" id="UP000244173">
    <property type="component" value="Chromosome"/>
</dbReference>
<dbReference type="RefSeq" id="WP_028498311.1">
    <property type="nucleotide sequence ID" value="NZ_CP028519.1"/>
</dbReference>
<dbReference type="GO" id="GO:0009253">
    <property type="term" value="P:peptidoglycan catabolic process"/>
    <property type="evidence" value="ECO:0007669"/>
    <property type="project" value="InterPro"/>
</dbReference>
<keyword evidence="2 6" id="KW-0929">Antimicrobial</keyword>
<proteinExistence type="inferred from homology"/>
<organism evidence="7 8">
    <name type="scientific">Microvirgula aerodenitrificans</name>
    <dbReference type="NCBI Taxonomy" id="57480"/>
    <lineage>
        <taxon>Bacteria</taxon>
        <taxon>Pseudomonadati</taxon>
        <taxon>Pseudomonadota</taxon>
        <taxon>Betaproteobacteria</taxon>
        <taxon>Neisseriales</taxon>
        <taxon>Aquaspirillaceae</taxon>
        <taxon>Microvirgula</taxon>
    </lineage>
</organism>
<dbReference type="GO" id="GO:0016998">
    <property type="term" value="P:cell wall macromolecule catabolic process"/>
    <property type="evidence" value="ECO:0007669"/>
    <property type="project" value="InterPro"/>
</dbReference>
<dbReference type="Pfam" id="PF00959">
    <property type="entry name" value="Phage_lysozyme"/>
    <property type="match status" value="1"/>
</dbReference>
<dbReference type="AlphaFoldDB" id="A0A2S0PED1"/>
<dbReference type="InterPro" id="IPR023347">
    <property type="entry name" value="Lysozyme_dom_sf"/>
</dbReference>
<dbReference type="EC" id="3.2.1.17" evidence="6"/>
<dbReference type="GO" id="GO:0031640">
    <property type="term" value="P:killing of cells of another organism"/>
    <property type="evidence" value="ECO:0007669"/>
    <property type="project" value="UniProtKB-KW"/>
</dbReference>
<dbReference type="HAMAP" id="MF_04110">
    <property type="entry name" value="ENDOLYSIN_T4"/>
    <property type="match status" value="1"/>
</dbReference>
<dbReference type="PANTHER" id="PTHR38107:SF3">
    <property type="entry name" value="LYSOZYME RRRD-RELATED"/>
    <property type="match status" value="1"/>
</dbReference>
<evidence type="ECO:0000256" key="4">
    <source>
        <dbReference type="ARBA" id="ARBA00022801"/>
    </source>
</evidence>
<gene>
    <name evidence="7" type="ORF">DAI18_18080</name>
</gene>
<keyword evidence="4 6" id="KW-0378">Hydrolase</keyword>
<dbReference type="GO" id="GO:0042742">
    <property type="term" value="P:defense response to bacterium"/>
    <property type="evidence" value="ECO:0007669"/>
    <property type="project" value="UniProtKB-KW"/>
</dbReference>
<evidence type="ECO:0000256" key="5">
    <source>
        <dbReference type="ARBA" id="ARBA00023295"/>
    </source>
</evidence>
<dbReference type="InterPro" id="IPR043688">
    <property type="entry name" value="SAR_endolysin-like"/>
</dbReference>
<dbReference type="KEGG" id="maer:DAI18_18080"/>
<comment type="catalytic activity">
    <reaction evidence="1 6">
        <text>Hydrolysis of (1-&gt;4)-beta-linkages between N-acetylmuramic acid and N-acetyl-D-glucosamine residues in a peptidoglycan and between N-acetyl-D-glucosamine residues in chitodextrins.</text>
        <dbReference type="EC" id="3.2.1.17"/>
    </reaction>
</comment>
<accession>A0A2S0PED1</accession>
<dbReference type="InterPro" id="IPR002196">
    <property type="entry name" value="Glyco_hydro_24"/>
</dbReference>
<dbReference type="OrthoDB" id="5327667at2"/>
<dbReference type="HAMAP" id="MF_04136">
    <property type="entry name" value="SAR_ENDOLYSIN"/>
    <property type="match status" value="1"/>
</dbReference>
<keyword evidence="8" id="KW-1185">Reference proteome</keyword>
<evidence type="ECO:0000256" key="6">
    <source>
        <dbReference type="RuleBase" id="RU003788"/>
    </source>
</evidence>
<sequence length="157" mass="16645">MMPPALKARIAAAVAGGALAIAVPLTGYFEGLRPTAYLDPVGIPTICYGSTAGVRIGQRKSQVECDRLLAGELGQALAVVDRSARVPMPDTRRAALASFVYNVGPGAYQRSTLLRRLNGGDTVGGCNELLRWNRAGGQVLPGLTARREAERELCLMH</sequence>
<name>A0A2S0PED1_9NEIS</name>
<evidence type="ECO:0000256" key="1">
    <source>
        <dbReference type="ARBA" id="ARBA00000632"/>
    </source>
</evidence>